<dbReference type="GO" id="GO:0003677">
    <property type="term" value="F:DNA binding"/>
    <property type="evidence" value="ECO:0007669"/>
    <property type="project" value="UniProtKB-KW"/>
</dbReference>
<dbReference type="OrthoDB" id="6392at2"/>
<dbReference type="Proteomes" id="UP000215145">
    <property type="component" value="Unassembled WGS sequence"/>
</dbReference>
<dbReference type="PANTHER" id="PTHR40083:SF1">
    <property type="entry name" value="UPF0122 PROTEIN YLXM"/>
    <property type="match status" value="1"/>
</dbReference>
<evidence type="ECO:0000313" key="5">
    <source>
        <dbReference type="Proteomes" id="UP000215145"/>
    </source>
</evidence>
<dbReference type="NCBIfam" id="NF045758">
    <property type="entry name" value="YlxM"/>
    <property type="match status" value="1"/>
</dbReference>
<dbReference type="Gene3D" id="1.10.10.10">
    <property type="entry name" value="Winged helix-like DNA-binding domain superfamily/Winged helix DNA-binding domain"/>
    <property type="match status" value="1"/>
</dbReference>
<protein>
    <recommendedName>
        <fullName evidence="3">UPF0122 protein CGZ75_04445</fullName>
    </recommendedName>
</protein>
<comment type="similarity">
    <text evidence="1 3">Belongs to the UPF0122 family.</text>
</comment>
<dbReference type="EMBL" id="NMUQ01000001">
    <property type="protein sequence ID" value="OXM15962.1"/>
    <property type="molecule type" value="Genomic_DNA"/>
</dbReference>
<evidence type="ECO:0000256" key="3">
    <source>
        <dbReference type="HAMAP-Rule" id="MF_00245"/>
    </source>
</evidence>
<dbReference type="HAMAP" id="MF_00245">
    <property type="entry name" value="UPF0122"/>
    <property type="match status" value="1"/>
</dbReference>
<gene>
    <name evidence="4" type="ORF">CGZ75_04445</name>
</gene>
<comment type="function">
    <text evidence="2 3">Might take part in the signal recognition particle (SRP) pathway. This is inferred from the conservation of its genetic proximity to ftsY/ffh. May be a regulatory protein.</text>
</comment>
<dbReference type="AlphaFoldDB" id="A0A229P187"/>
<keyword evidence="4" id="KW-0238">DNA-binding</keyword>
<dbReference type="RefSeq" id="WP_089523048.1">
    <property type="nucleotide sequence ID" value="NZ_NMUQ01000001.1"/>
</dbReference>
<reference evidence="4 5" key="1">
    <citation type="submission" date="2017-07" db="EMBL/GenBank/DDBJ databases">
        <title>Paenibacillus herberti R33 genome sequencing and assembly.</title>
        <authorList>
            <person name="Su W."/>
        </authorList>
    </citation>
    <scope>NUCLEOTIDE SEQUENCE [LARGE SCALE GENOMIC DNA]</scope>
    <source>
        <strain evidence="4 5">R33</strain>
    </source>
</reference>
<dbReference type="Pfam" id="PF04297">
    <property type="entry name" value="UPF0122"/>
    <property type="match status" value="1"/>
</dbReference>
<dbReference type="SUPFAM" id="SSF88659">
    <property type="entry name" value="Sigma3 and sigma4 domains of RNA polymerase sigma factors"/>
    <property type="match status" value="1"/>
</dbReference>
<organism evidence="4 5">
    <name type="scientific">Paenibacillus herberti</name>
    <dbReference type="NCBI Taxonomy" id="1619309"/>
    <lineage>
        <taxon>Bacteria</taxon>
        <taxon>Bacillati</taxon>
        <taxon>Bacillota</taxon>
        <taxon>Bacilli</taxon>
        <taxon>Bacillales</taxon>
        <taxon>Paenibacillaceae</taxon>
        <taxon>Paenibacillus</taxon>
    </lineage>
</organism>
<dbReference type="InterPro" id="IPR007394">
    <property type="entry name" value="UPF0122"/>
</dbReference>
<sequence length="130" mass="14341">MGADSRDALEKTTRINMLFDIYGPLLTEKQMDIMTYYFREDFSLGEIAAELGVSRQAVYEHVKRGGLLLEDYEAKIGLLGRSLSAALLLDNLDHALSEAHGMAASEARRIQGLARELREALLPGAQNDGT</sequence>
<comment type="caution">
    <text evidence="4">The sequence shown here is derived from an EMBL/GenBank/DDBJ whole genome shotgun (WGS) entry which is preliminary data.</text>
</comment>
<dbReference type="InterPro" id="IPR013324">
    <property type="entry name" value="RNA_pol_sigma_r3/r4-like"/>
</dbReference>
<evidence type="ECO:0000313" key="4">
    <source>
        <dbReference type="EMBL" id="OXM15962.1"/>
    </source>
</evidence>
<evidence type="ECO:0000256" key="1">
    <source>
        <dbReference type="ARBA" id="ARBA00008720"/>
    </source>
</evidence>
<dbReference type="PANTHER" id="PTHR40083">
    <property type="entry name" value="UPF0122 PROTEIN CBO2450/CLC_2298"/>
    <property type="match status" value="1"/>
</dbReference>
<proteinExistence type="inferred from homology"/>
<evidence type="ECO:0000256" key="2">
    <source>
        <dbReference type="ARBA" id="ARBA00024764"/>
    </source>
</evidence>
<dbReference type="InterPro" id="IPR036388">
    <property type="entry name" value="WH-like_DNA-bd_sf"/>
</dbReference>
<accession>A0A229P187</accession>
<keyword evidence="5" id="KW-1185">Reference proteome</keyword>
<dbReference type="InterPro" id="IPR054831">
    <property type="entry name" value="UPF0122_fam_protein"/>
</dbReference>
<name>A0A229P187_9BACL</name>